<dbReference type="Pfam" id="PF01546">
    <property type="entry name" value="Peptidase_M20"/>
    <property type="match status" value="1"/>
</dbReference>
<dbReference type="Proteomes" id="UP001589733">
    <property type="component" value="Unassembled WGS sequence"/>
</dbReference>
<dbReference type="InterPro" id="IPR036264">
    <property type="entry name" value="Bact_exopeptidase_dim_dom"/>
</dbReference>
<accession>A0ABV6AUB1</accession>
<gene>
    <name evidence="2" type="ORF">ACFFLM_03745</name>
</gene>
<dbReference type="SUPFAM" id="SSF53187">
    <property type="entry name" value="Zn-dependent exopeptidases"/>
    <property type="match status" value="1"/>
</dbReference>
<dbReference type="RefSeq" id="WP_380006203.1">
    <property type="nucleotide sequence ID" value="NZ_JBHLYR010000013.1"/>
</dbReference>
<dbReference type="Gene3D" id="3.40.630.10">
    <property type="entry name" value="Zn peptidases"/>
    <property type="match status" value="1"/>
</dbReference>
<keyword evidence="3" id="KW-1185">Reference proteome</keyword>
<dbReference type="CDD" id="cd08021">
    <property type="entry name" value="M20_Acy1_YhaA-like"/>
    <property type="match status" value="1"/>
</dbReference>
<sequence>MAEVRAIEEQVIAWRRHLHQYPELSFEEHRTADYVETQLRSMPALEISRPTPTSVLAVLRGGGGSGNTVLLRADMDALPIEEETDLPYASQHAGVMHACGHDGHTAMLLGAAKLLGERQAALSGEIRFIFQHAEELFPGGAQELVDAGVMEGVQYAVGTHLFSSIPVGMVALKDGPLLAAPDAFEIAIVGCGGHGAQPNTAVDPIVIAAQVVLAFQTIVARQIDPLQPAVLSVTTIHAGTAHNIIPELVTLTGTVRTFDAELRTTIPTLMERLLKGITEAYGASYRFEYTHGYRALHNDPQVTGVLREVVRETVGAGVLFEPPANMGGEDFSAYLTKAPGTFVILGAGNVDAGITAPHHHPKFAIDERALGTGVAILVGAAERLSMFTQAPNSLDHAH</sequence>
<proteinExistence type="predicted"/>
<name>A0ABV6AUB1_9DEIO</name>
<evidence type="ECO:0000313" key="3">
    <source>
        <dbReference type="Proteomes" id="UP001589733"/>
    </source>
</evidence>
<organism evidence="2 3">
    <name type="scientific">Deinococcus oregonensis</name>
    <dbReference type="NCBI Taxonomy" id="1805970"/>
    <lineage>
        <taxon>Bacteria</taxon>
        <taxon>Thermotogati</taxon>
        <taxon>Deinococcota</taxon>
        <taxon>Deinococci</taxon>
        <taxon>Deinococcales</taxon>
        <taxon>Deinococcaceae</taxon>
        <taxon>Deinococcus</taxon>
    </lineage>
</organism>
<dbReference type="SUPFAM" id="SSF55031">
    <property type="entry name" value="Bacterial exopeptidase dimerisation domain"/>
    <property type="match status" value="1"/>
</dbReference>
<evidence type="ECO:0000259" key="1">
    <source>
        <dbReference type="Pfam" id="PF07687"/>
    </source>
</evidence>
<dbReference type="InterPro" id="IPR011650">
    <property type="entry name" value="Peptidase_M20_dimer"/>
</dbReference>
<dbReference type="PANTHER" id="PTHR11014">
    <property type="entry name" value="PEPTIDASE M20 FAMILY MEMBER"/>
    <property type="match status" value="1"/>
</dbReference>
<dbReference type="InterPro" id="IPR002933">
    <property type="entry name" value="Peptidase_M20"/>
</dbReference>
<reference evidence="2 3" key="1">
    <citation type="submission" date="2024-09" db="EMBL/GenBank/DDBJ databases">
        <authorList>
            <person name="Sun Q."/>
            <person name="Mori K."/>
        </authorList>
    </citation>
    <scope>NUCLEOTIDE SEQUENCE [LARGE SCALE GENOMIC DNA]</scope>
    <source>
        <strain evidence="2 3">JCM 13503</strain>
    </source>
</reference>
<feature type="domain" description="Peptidase M20 dimerisation" evidence="1">
    <location>
        <begin position="184"/>
        <end position="275"/>
    </location>
</feature>
<comment type="caution">
    <text evidence="2">The sequence shown here is derived from an EMBL/GenBank/DDBJ whole genome shotgun (WGS) entry which is preliminary data.</text>
</comment>
<dbReference type="InterPro" id="IPR017439">
    <property type="entry name" value="Amidohydrolase"/>
</dbReference>
<evidence type="ECO:0000313" key="2">
    <source>
        <dbReference type="EMBL" id="MFB9991097.1"/>
    </source>
</evidence>
<dbReference type="Pfam" id="PF07687">
    <property type="entry name" value="M20_dimer"/>
    <property type="match status" value="1"/>
</dbReference>
<dbReference type="EMBL" id="JBHLYR010000013">
    <property type="protein sequence ID" value="MFB9991097.1"/>
    <property type="molecule type" value="Genomic_DNA"/>
</dbReference>
<dbReference type="NCBIfam" id="TIGR01891">
    <property type="entry name" value="amidohydrolases"/>
    <property type="match status" value="1"/>
</dbReference>
<dbReference type="PIRSF" id="PIRSF005962">
    <property type="entry name" value="Pept_M20D_amidohydro"/>
    <property type="match status" value="1"/>
</dbReference>
<dbReference type="Gene3D" id="3.30.70.360">
    <property type="match status" value="1"/>
</dbReference>
<protein>
    <submittedName>
        <fullName evidence="2">M20 family metallopeptidase</fullName>
    </submittedName>
</protein>
<dbReference type="PANTHER" id="PTHR11014:SF63">
    <property type="entry name" value="METALLOPEPTIDASE, PUTATIVE (AFU_ORTHOLOGUE AFUA_6G09600)-RELATED"/>
    <property type="match status" value="1"/>
</dbReference>